<gene>
    <name evidence="3" type="primary">atzF</name>
    <name evidence="3" type="ORF">HC031_21345</name>
</gene>
<dbReference type="PANTHER" id="PTHR11895">
    <property type="entry name" value="TRANSAMIDASE"/>
    <property type="match status" value="1"/>
</dbReference>
<dbReference type="EC" id="3.5.1.54" evidence="3"/>
<dbReference type="Pfam" id="PF01425">
    <property type="entry name" value="Amidase"/>
    <property type="match status" value="1"/>
</dbReference>
<keyword evidence="3" id="KW-0378">Hydrolase</keyword>
<protein>
    <submittedName>
        <fullName evidence="3">Allophanate hydrolase</fullName>
        <ecNumber evidence="3">3.5.1.54</ecNumber>
    </submittedName>
</protein>
<organism evidence="3 4">
    <name type="scientific">Planosporangium thailandense</name>
    <dbReference type="NCBI Taxonomy" id="765197"/>
    <lineage>
        <taxon>Bacteria</taxon>
        <taxon>Bacillati</taxon>
        <taxon>Actinomycetota</taxon>
        <taxon>Actinomycetes</taxon>
        <taxon>Micromonosporales</taxon>
        <taxon>Micromonosporaceae</taxon>
        <taxon>Planosporangium</taxon>
    </lineage>
</organism>
<comment type="caution">
    <text evidence="3">The sequence shown here is derived from an EMBL/GenBank/DDBJ whole genome shotgun (WGS) entry which is preliminary data.</text>
</comment>
<dbReference type="GO" id="GO:0004039">
    <property type="term" value="F:allophanate hydrolase activity"/>
    <property type="evidence" value="ECO:0007669"/>
    <property type="project" value="UniProtKB-EC"/>
</dbReference>
<feature type="domain" description="Allophanate hydrolase C-terminal" evidence="2">
    <location>
        <begin position="417"/>
        <end position="536"/>
    </location>
</feature>
<dbReference type="InterPro" id="IPR000120">
    <property type="entry name" value="Amidase"/>
</dbReference>
<dbReference type="InterPro" id="IPR053844">
    <property type="entry name" value="AH_C"/>
</dbReference>
<dbReference type="SUPFAM" id="SSF75304">
    <property type="entry name" value="Amidase signature (AS) enzymes"/>
    <property type="match status" value="1"/>
</dbReference>
<dbReference type="NCBIfam" id="TIGR02713">
    <property type="entry name" value="allophanate_hyd"/>
    <property type="match status" value="1"/>
</dbReference>
<sequence>MDAAADLHQPAFIRHLSPQEIDALRPAADGPLAGVPFAVKDNIDVAGVPTTAACPALTAPAARSSAAVRRLLDAGAAPIGKTNLDQFATGLVGTRSPYGACSSVFSADHVSGGSSSGSAVAVAAGVVPLALGTDTAGSGRVPAAFNGLVGVKPTRGLVPTRGVLPACPSLDCVTTLTRTVALARTAFAALAGPDADDPWSRAMPALPPPGVARTMRVIAVPDGPLDLDPPHAAAWQAAQAFAASVARLVPVDVSAFLEAARLLYGPFVAERLAAFGRLLEPDGPHLDAVVRRIVHGAATVTGADVFRGQQRLAELRAAALRVFVGADALMLPVTPGHPTLAEVAADPIGVNARLGTYTNMVNLLDLCAVAVPAGHRDDGLPFGVQLIAPAFADGPLLDLAARWLGEPVRPPAVRSLLAVAGAHLTGEPLNDQLVALGGRLHARARTAGGYRMYRVEGPVPRPGLVRAASGPATGLEVEIWDLPAAGVGELLATVAPPLALGAVDLDDGGVVPGFLTDPTGVDAGADITAYGGWRHYPGRYG</sequence>
<dbReference type="Gene3D" id="3.10.490.10">
    <property type="entry name" value="Gamma-glutamyl cyclotransferase-like"/>
    <property type="match status" value="1"/>
</dbReference>
<dbReference type="Gene3D" id="3.90.1300.10">
    <property type="entry name" value="Amidase signature (AS) domain"/>
    <property type="match status" value="1"/>
</dbReference>
<evidence type="ECO:0000259" key="1">
    <source>
        <dbReference type="Pfam" id="PF01425"/>
    </source>
</evidence>
<evidence type="ECO:0000313" key="4">
    <source>
        <dbReference type="Proteomes" id="UP000722989"/>
    </source>
</evidence>
<dbReference type="NCBIfam" id="NF006043">
    <property type="entry name" value="PRK08186.1"/>
    <property type="match status" value="1"/>
</dbReference>
<dbReference type="Pfam" id="PF21986">
    <property type="entry name" value="AH_C"/>
    <property type="match status" value="1"/>
</dbReference>
<reference evidence="3 4" key="1">
    <citation type="submission" date="2020-03" db="EMBL/GenBank/DDBJ databases">
        <title>WGS of the type strain of Planosporangium spp.</title>
        <authorList>
            <person name="Thawai C."/>
        </authorList>
    </citation>
    <scope>NUCLEOTIDE SEQUENCE [LARGE SCALE GENOMIC DNA]</scope>
    <source>
        <strain evidence="3 4">TBRC 5610</strain>
    </source>
</reference>
<accession>A0ABX0Y4K8</accession>
<keyword evidence="4" id="KW-1185">Reference proteome</keyword>
<dbReference type="Gene3D" id="1.20.58.1700">
    <property type="match status" value="1"/>
</dbReference>
<dbReference type="PANTHER" id="PTHR11895:SF169">
    <property type="entry name" value="GLUTAMYL-TRNA(GLN) AMIDOTRANSFERASE"/>
    <property type="match status" value="1"/>
</dbReference>
<dbReference type="InterPro" id="IPR036928">
    <property type="entry name" value="AS_sf"/>
</dbReference>
<feature type="domain" description="Amidase" evidence="1">
    <location>
        <begin position="21"/>
        <end position="397"/>
    </location>
</feature>
<name>A0ABX0Y4K8_9ACTN</name>
<evidence type="ECO:0000259" key="2">
    <source>
        <dbReference type="Pfam" id="PF21986"/>
    </source>
</evidence>
<dbReference type="InterPro" id="IPR023631">
    <property type="entry name" value="Amidase_dom"/>
</dbReference>
<proteinExistence type="predicted"/>
<evidence type="ECO:0000313" key="3">
    <source>
        <dbReference type="EMBL" id="NJC72244.1"/>
    </source>
</evidence>
<dbReference type="InterPro" id="IPR014085">
    <property type="entry name" value="Allophanate_hydrolase"/>
</dbReference>
<dbReference type="Proteomes" id="UP000722989">
    <property type="component" value="Unassembled WGS sequence"/>
</dbReference>
<dbReference type="EMBL" id="JAATVY010000017">
    <property type="protein sequence ID" value="NJC72244.1"/>
    <property type="molecule type" value="Genomic_DNA"/>
</dbReference>